<sequence length="503" mass="58245">MKIDFNIALNAKAMLAYWDKDLICRFASKAYADWLGLDLAVVVNKMHVSQILGSSYERAANYFRTAQKHDVYITLCSTTSPCGRYAQAEIDFSPDEVNGAVIGFYARVTERTKIDDFLDEDNYLSKSLNIPPLNEHQLSEIVDTLKSCLLSEFPGISSIAKKHFISESKLKRDFKKQYNHSLFSFYRNLQMELADQYLKEKKYNKNQLALMFNFANPSNFSVCYQKYLKEKENEQLIADMNKKNEEQYKTFIEQAPLAIAMLDKHLSIMAVSQKWITDYELEETAVINKHIFEVLPETKTLFCEIYNRCLLGHSDKNEEALTEKKDGSPGWIRWDIRPWYLNTDEIGGIMIYTEDITKFKLKEEQNRHIAEILRKTSELSRIGTWTRNCRTNHIEWSDVLKDILEVPADFTPSTNGIMDFYREGASRELMEQSLQDAFEKGASFDIEVELISAKGNLKLVRIVGYPEFYNGKCENISGIFQDISYNNTINWPSAGINWAFKGR</sequence>
<keyword evidence="9" id="KW-1185">Reference proteome</keyword>
<organism evidence="8 9">
    <name type="scientific">Mucilaginibacter yixingensis</name>
    <dbReference type="NCBI Taxonomy" id="1295612"/>
    <lineage>
        <taxon>Bacteria</taxon>
        <taxon>Pseudomonadati</taxon>
        <taxon>Bacteroidota</taxon>
        <taxon>Sphingobacteriia</taxon>
        <taxon>Sphingobacteriales</taxon>
        <taxon>Sphingobacteriaceae</taxon>
        <taxon>Mucilaginibacter</taxon>
    </lineage>
</organism>
<dbReference type="CDD" id="cd00130">
    <property type="entry name" value="PAS"/>
    <property type="match status" value="1"/>
</dbReference>
<dbReference type="InterPro" id="IPR001610">
    <property type="entry name" value="PAC"/>
</dbReference>
<dbReference type="InterPro" id="IPR052162">
    <property type="entry name" value="Sensor_kinase/Photoreceptor"/>
</dbReference>
<dbReference type="Pfam" id="PF12833">
    <property type="entry name" value="HTH_18"/>
    <property type="match status" value="1"/>
</dbReference>
<dbReference type="PANTHER" id="PTHR43304">
    <property type="entry name" value="PHYTOCHROME-LIKE PROTEIN CPH1"/>
    <property type="match status" value="1"/>
</dbReference>
<dbReference type="InterPro" id="IPR018060">
    <property type="entry name" value="HTH_AraC"/>
</dbReference>
<evidence type="ECO:0000256" key="5">
    <source>
        <dbReference type="ARBA" id="ARBA00022777"/>
    </source>
</evidence>
<dbReference type="EC" id="2.7.13.3" evidence="2"/>
<dbReference type="InterPro" id="IPR013656">
    <property type="entry name" value="PAS_4"/>
</dbReference>
<dbReference type="Gene3D" id="3.30.450.20">
    <property type="entry name" value="PAS domain"/>
    <property type="match status" value="2"/>
</dbReference>
<dbReference type="Proteomes" id="UP000244168">
    <property type="component" value="Unassembled WGS sequence"/>
</dbReference>
<dbReference type="SMART" id="SM00086">
    <property type="entry name" value="PAC"/>
    <property type="match status" value="2"/>
</dbReference>
<evidence type="ECO:0000256" key="3">
    <source>
        <dbReference type="ARBA" id="ARBA00022553"/>
    </source>
</evidence>
<comment type="catalytic activity">
    <reaction evidence="1">
        <text>ATP + protein L-histidine = ADP + protein N-phospho-L-histidine.</text>
        <dbReference type="EC" id="2.7.13.3"/>
    </reaction>
</comment>
<evidence type="ECO:0000259" key="6">
    <source>
        <dbReference type="PROSITE" id="PS01124"/>
    </source>
</evidence>
<dbReference type="InterPro" id="IPR000700">
    <property type="entry name" value="PAS-assoc_C"/>
</dbReference>
<dbReference type="SUPFAM" id="SSF55785">
    <property type="entry name" value="PYP-like sensor domain (PAS domain)"/>
    <property type="match status" value="2"/>
</dbReference>
<dbReference type="NCBIfam" id="TIGR00229">
    <property type="entry name" value="sensory_box"/>
    <property type="match status" value="1"/>
</dbReference>
<dbReference type="PANTHER" id="PTHR43304:SF1">
    <property type="entry name" value="PAC DOMAIN-CONTAINING PROTEIN"/>
    <property type="match status" value="1"/>
</dbReference>
<dbReference type="Pfam" id="PF08448">
    <property type="entry name" value="PAS_4"/>
    <property type="match status" value="1"/>
</dbReference>
<dbReference type="RefSeq" id="WP_107828624.1">
    <property type="nucleotide sequence ID" value="NZ_CP160205.1"/>
</dbReference>
<evidence type="ECO:0000256" key="2">
    <source>
        <dbReference type="ARBA" id="ARBA00012438"/>
    </source>
</evidence>
<comment type="caution">
    <text evidence="8">The sequence shown here is derived from an EMBL/GenBank/DDBJ whole genome shotgun (WGS) entry which is preliminary data.</text>
</comment>
<dbReference type="GO" id="GO:0004673">
    <property type="term" value="F:protein histidine kinase activity"/>
    <property type="evidence" value="ECO:0007669"/>
    <property type="project" value="UniProtKB-EC"/>
</dbReference>
<dbReference type="PROSITE" id="PS50113">
    <property type="entry name" value="PAC"/>
    <property type="match status" value="1"/>
</dbReference>
<dbReference type="SMART" id="SM00342">
    <property type="entry name" value="HTH_ARAC"/>
    <property type="match status" value="1"/>
</dbReference>
<keyword evidence="5" id="KW-0418">Kinase</keyword>
<keyword evidence="4" id="KW-0808">Transferase</keyword>
<dbReference type="InterPro" id="IPR035965">
    <property type="entry name" value="PAS-like_dom_sf"/>
</dbReference>
<feature type="domain" description="HTH araC/xylS-type" evidence="6">
    <location>
        <begin position="139"/>
        <end position="238"/>
    </location>
</feature>
<dbReference type="Gene3D" id="1.10.10.60">
    <property type="entry name" value="Homeodomain-like"/>
    <property type="match status" value="1"/>
</dbReference>
<keyword evidence="3" id="KW-0597">Phosphoprotein</keyword>
<accession>A0A2T5J9C3</accession>
<name>A0A2T5J9C3_9SPHI</name>
<proteinExistence type="predicted"/>
<evidence type="ECO:0000313" key="8">
    <source>
        <dbReference type="EMBL" id="PTQ96665.1"/>
    </source>
</evidence>
<dbReference type="OrthoDB" id="5522855at2"/>
<dbReference type="EMBL" id="QAOQ01000004">
    <property type="protein sequence ID" value="PTQ96665.1"/>
    <property type="molecule type" value="Genomic_DNA"/>
</dbReference>
<dbReference type="GO" id="GO:0003700">
    <property type="term" value="F:DNA-binding transcription factor activity"/>
    <property type="evidence" value="ECO:0007669"/>
    <property type="project" value="InterPro"/>
</dbReference>
<evidence type="ECO:0000256" key="1">
    <source>
        <dbReference type="ARBA" id="ARBA00000085"/>
    </source>
</evidence>
<dbReference type="InterPro" id="IPR000014">
    <property type="entry name" value="PAS"/>
</dbReference>
<dbReference type="PROSITE" id="PS01124">
    <property type="entry name" value="HTH_ARAC_FAMILY_2"/>
    <property type="match status" value="1"/>
</dbReference>
<evidence type="ECO:0000313" key="9">
    <source>
        <dbReference type="Proteomes" id="UP000244168"/>
    </source>
</evidence>
<evidence type="ECO:0000259" key="7">
    <source>
        <dbReference type="PROSITE" id="PS50113"/>
    </source>
</evidence>
<dbReference type="AlphaFoldDB" id="A0A2T5J9C3"/>
<protein>
    <recommendedName>
        <fullName evidence="2">histidine kinase</fullName>
        <ecNumber evidence="2">2.7.13.3</ecNumber>
    </recommendedName>
</protein>
<dbReference type="GO" id="GO:0043565">
    <property type="term" value="F:sequence-specific DNA binding"/>
    <property type="evidence" value="ECO:0007669"/>
    <property type="project" value="InterPro"/>
</dbReference>
<gene>
    <name evidence="8" type="ORF">C8P68_104151</name>
</gene>
<evidence type="ECO:0000256" key="4">
    <source>
        <dbReference type="ARBA" id="ARBA00022679"/>
    </source>
</evidence>
<reference evidence="8 9" key="1">
    <citation type="submission" date="2018-04" db="EMBL/GenBank/DDBJ databases">
        <title>Genomic Encyclopedia of Archaeal and Bacterial Type Strains, Phase II (KMG-II): from individual species to whole genera.</title>
        <authorList>
            <person name="Goeker M."/>
        </authorList>
    </citation>
    <scope>NUCLEOTIDE SEQUENCE [LARGE SCALE GENOMIC DNA]</scope>
    <source>
        <strain evidence="8 9">DSM 26809</strain>
    </source>
</reference>
<feature type="domain" description="PAC" evidence="7">
    <location>
        <begin position="316"/>
        <end position="368"/>
    </location>
</feature>